<dbReference type="GO" id="GO:0030288">
    <property type="term" value="C:outer membrane-bounded periplasmic space"/>
    <property type="evidence" value="ECO:0007669"/>
    <property type="project" value="UniProtKB-ARBA"/>
</dbReference>
<feature type="signal peptide" evidence="5">
    <location>
        <begin position="1"/>
        <end position="23"/>
    </location>
</feature>
<dbReference type="InterPro" id="IPR039424">
    <property type="entry name" value="SBP_5"/>
</dbReference>
<evidence type="ECO:0000256" key="4">
    <source>
        <dbReference type="ARBA" id="ARBA00022729"/>
    </source>
</evidence>
<dbReference type="InterPro" id="IPR030678">
    <property type="entry name" value="Peptide/Ni-bd"/>
</dbReference>
<dbReference type="SUPFAM" id="SSF53850">
    <property type="entry name" value="Periplasmic binding protein-like II"/>
    <property type="match status" value="1"/>
</dbReference>
<reference evidence="7" key="1">
    <citation type="submission" date="2024-05" db="EMBL/GenBank/DDBJ databases">
        <authorList>
            <person name="Kim S."/>
            <person name="Heo J."/>
            <person name="Choi H."/>
            <person name="Choi Y."/>
            <person name="Kwon S.-W."/>
            <person name="Kim Y."/>
        </authorList>
    </citation>
    <scope>NUCLEOTIDE SEQUENCE</scope>
    <source>
        <strain evidence="7">KACC 23698</strain>
    </source>
</reference>
<dbReference type="RefSeq" id="WP_406856800.1">
    <property type="nucleotide sequence ID" value="NZ_CP157484.1"/>
</dbReference>
<dbReference type="Gene3D" id="3.40.190.10">
    <property type="entry name" value="Periplasmic binding protein-like II"/>
    <property type="match status" value="1"/>
</dbReference>
<name>A0AAU7JIH3_9HYPH</name>
<keyword evidence="3" id="KW-0813">Transport</keyword>
<evidence type="ECO:0000256" key="3">
    <source>
        <dbReference type="ARBA" id="ARBA00022448"/>
    </source>
</evidence>
<evidence type="ECO:0000256" key="5">
    <source>
        <dbReference type="SAM" id="SignalP"/>
    </source>
</evidence>
<dbReference type="InterPro" id="IPR000914">
    <property type="entry name" value="SBP_5_dom"/>
</dbReference>
<dbReference type="PANTHER" id="PTHR30290">
    <property type="entry name" value="PERIPLASMIC BINDING COMPONENT OF ABC TRANSPORTER"/>
    <property type="match status" value="1"/>
</dbReference>
<keyword evidence="4 5" id="KW-0732">Signal</keyword>
<dbReference type="PIRSF" id="PIRSF002741">
    <property type="entry name" value="MppA"/>
    <property type="match status" value="1"/>
</dbReference>
<dbReference type="EMBL" id="CP157484">
    <property type="protein sequence ID" value="XBO39949.1"/>
    <property type="molecule type" value="Genomic_DNA"/>
</dbReference>
<evidence type="ECO:0000259" key="6">
    <source>
        <dbReference type="Pfam" id="PF00496"/>
    </source>
</evidence>
<dbReference type="GO" id="GO:0015833">
    <property type="term" value="P:peptide transport"/>
    <property type="evidence" value="ECO:0007669"/>
    <property type="project" value="TreeGrafter"/>
</dbReference>
<comment type="similarity">
    <text evidence="2">Belongs to the bacterial solute-binding protein 5 family.</text>
</comment>
<organism evidence="7">
    <name type="scientific">Alsobacter sp. KACC 23698</name>
    <dbReference type="NCBI Taxonomy" id="3149229"/>
    <lineage>
        <taxon>Bacteria</taxon>
        <taxon>Pseudomonadati</taxon>
        <taxon>Pseudomonadota</taxon>
        <taxon>Alphaproteobacteria</taxon>
        <taxon>Hyphomicrobiales</taxon>
        <taxon>Alsobacteraceae</taxon>
        <taxon>Alsobacter</taxon>
    </lineage>
</organism>
<feature type="chain" id="PRO_5043963910" evidence="5">
    <location>
        <begin position="24"/>
        <end position="538"/>
    </location>
</feature>
<dbReference type="CDD" id="cd08498">
    <property type="entry name" value="PBP2_NikA_DppA_OppA_like_2"/>
    <property type="match status" value="1"/>
</dbReference>
<dbReference type="AlphaFoldDB" id="A0AAU7JIH3"/>
<dbReference type="PANTHER" id="PTHR30290:SF9">
    <property type="entry name" value="OLIGOPEPTIDE-BINDING PROTEIN APPA"/>
    <property type="match status" value="1"/>
</dbReference>
<accession>A0AAU7JIH3</accession>
<gene>
    <name evidence="7" type="ORF">ABEG18_03970</name>
</gene>
<dbReference type="Gene3D" id="3.10.105.10">
    <property type="entry name" value="Dipeptide-binding Protein, Domain 3"/>
    <property type="match status" value="1"/>
</dbReference>
<proteinExistence type="inferred from homology"/>
<dbReference type="GO" id="GO:0043190">
    <property type="term" value="C:ATP-binding cassette (ABC) transporter complex"/>
    <property type="evidence" value="ECO:0007669"/>
    <property type="project" value="InterPro"/>
</dbReference>
<feature type="domain" description="Solute-binding protein family 5" evidence="6">
    <location>
        <begin position="66"/>
        <end position="451"/>
    </location>
</feature>
<dbReference type="Pfam" id="PF00496">
    <property type="entry name" value="SBP_bac_5"/>
    <property type="match status" value="1"/>
</dbReference>
<sequence>MAFSRIAFAVASLAVFAAAPALAQELKIGVASEATSVDPHFHNVGQNNALRRHIFESLVFMDATQKPYPGLASSWRAVDDQTWEFKLRPGVKFSNGADFTARDVIYSVCRIPTVENSPSNFTIATKGIEAMEAPDPLTLVVKTKGPYPLMPLDMSVFGVISAAVNGAGSDLAFKKGGCQGLGTPPKSVDFNDPAKAVGTGPYKLAEYTRGTRLTLERNDGYWGAKPHWKTVVFRPITSAGPRVAALVSGDVDMIENPPIQDFDLIKKSGLAIVQGLSNRIIYVHLDQFKGADWKTPGIKGTDGKNPLLDKRVRLALSKAVNRDAIVDRIMGGVAKSAGELLPVPLFGTSEDRKPEKYDPDGAKKLLAEAGYPNGFELTLGSPNDRYINDEKVAQAVAQMFTRIGVKTGVDSMTASTFFTRRNKYEFSAYLAGWGADTGEMSNSLVALITTQDAAPGFGNTNRGRYSNPAVDDLVKKALTTIDDKARETLLQEASKIAMEDVALIPLHFELTPWAFRKTISYEPRVDQYTLAYEVKPAK</sequence>
<evidence type="ECO:0000256" key="1">
    <source>
        <dbReference type="ARBA" id="ARBA00004418"/>
    </source>
</evidence>
<protein>
    <submittedName>
        <fullName evidence="7">ABC transporter substrate-binding protein</fullName>
    </submittedName>
</protein>
<evidence type="ECO:0000256" key="2">
    <source>
        <dbReference type="ARBA" id="ARBA00005695"/>
    </source>
</evidence>
<comment type="subcellular location">
    <subcellularLocation>
        <location evidence="1">Periplasm</location>
    </subcellularLocation>
</comment>
<dbReference type="Gene3D" id="3.90.76.10">
    <property type="entry name" value="Dipeptide-binding Protein, Domain 1"/>
    <property type="match status" value="1"/>
</dbReference>
<dbReference type="GO" id="GO:1904680">
    <property type="term" value="F:peptide transmembrane transporter activity"/>
    <property type="evidence" value="ECO:0007669"/>
    <property type="project" value="TreeGrafter"/>
</dbReference>
<evidence type="ECO:0000313" key="7">
    <source>
        <dbReference type="EMBL" id="XBO39949.1"/>
    </source>
</evidence>